<feature type="signal peptide" evidence="2">
    <location>
        <begin position="1"/>
        <end position="27"/>
    </location>
</feature>
<dbReference type="InterPro" id="IPR002925">
    <property type="entry name" value="Dienelactn_hydro"/>
</dbReference>
<keyword evidence="2" id="KW-0732">Signal</keyword>
<protein>
    <submittedName>
        <fullName evidence="4">Dienelactone hydrolase family protein</fullName>
    </submittedName>
</protein>
<dbReference type="SUPFAM" id="SSF53474">
    <property type="entry name" value="alpha/beta-Hydrolases"/>
    <property type="match status" value="1"/>
</dbReference>
<evidence type="ECO:0000259" key="3">
    <source>
        <dbReference type="Pfam" id="PF01738"/>
    </source>
</evidence>
<evidence type="ECO:0000256" key="1">
    <source>
        <dbReference type="ARBA" id="ARBA00022801"/>
    </source>
</evidence>
<reference evidence="4 5" key="1">
    <citation type="submission" date="2021-11" db="EMBL/GenBank/DDBJ databases">
        <authorList>
            <person name="Lee D.-H."/>
            <person name="Kim S.-B."/>
        </authorList>
    </citation>
    <scope>NUCLEOTIDE SEQUENCE [LARGE SCALE GENOMIC DNA]</scope>
    <source>
        <strain evidence="4 5">KCTC 52223</strain>
    </source>
</reference>
<dbReference type="Pfam" id="PF01738">
    <property type="entry name" value="DLH"/>
    <property type="match status" value="1"/>
</dbReference>
<organism evidence="4 5">
    <name type="scientific">Reyranella aquatilis</name>
    <dbReference type="NCBI Taxonomy" id="2035356"/>
    <lineage>
        <taxon>Bacteria</taxon>
        <taxon>Pseudomonadati</taxon>
        <taxon>Pseudomonadota</taxon>
        <taxon>Alphaproteobacteria</taxon>
        <taxon>Hyphomicrobiales</taxon>
        <taxon>Reyranellaceae</taxon>
        <taxon>Reyranella</taxon>
    </lineage>
</organism>
<sequence>MRNRMLAMSRLALLVIASTLLPAAAFAKPEDFREFVLWSLPPGNQKAPLVILIEGNGGTRPNARSTWTDWLTARGVAVAQVRSAAARNRQDWSGTGCSLQYSGDARDVLDLARTEQPRIDTTRFAVMGFSRGGTEVLNSAKSFSNAPAQPIAVFAFYPGCEGWCTTDYARTGPTSVQILYGDVDDWGKHRDSYGQCRRLAGGKIVFHNIPGAHHGFDGRSSGTFRASSQVFRYEPNAEALERARTIVWQTLGPAWGLP</sequence>
<dbReference type="RefSeq" id="WP_230549582.1">
    <property type="nucleotide sequence ID" value="NZ_JAJISD010000001.1"/>
</dbReference>
<dbReference type="InterPro" id="IPR029058">
    <property type="entry name" value="AB_hydrolase_fold"/>
</dbReference>
<feature type="domain" description="Dienelactone hydrolase" evidence="3">
    <location>
        <begin position="113"/>
        <end position="247"/>
    </location>
</feature>
<keyword evidence="5" id="KW-1185">Reference proteome</keyword>
<proteinExistence type="predicted"/>
<evidence type="ECO:0000313" key="4">
    <source>
        <dbReference type="EMBL" id="MCC8428390.1"/>
    </source>
</evidence>
<dbReference type="Gene3D" id="3.40.50.1820">
    <property type="entry name" value="alpha/beta hydrolase"/>
    <property type="match status" value="1"/>
</dbReference>
<feature type="chain" id="PRO_5046859658" evidence="2">
    <location>
        <begin position="28"/>
        <end position="258"/>
    </location>
</feature>
<gene>
    <name evidence="4" type="ORF">LJ725_05405</name>
</gene>
<keyword evidence="1 4" id="KW-0378">Hydrolase</keyword>
<dbReference type="PANTHER" id="PTHR22946:SF9">
    <property type="entry name" value="POLYKETIDE TRANSFERASE AF380"/>
    <property type="match status" value="1"/>
</dbReference>
<evidence type="ECO:0000313" key="5">
    <source>
        <dbReference type="Proteomes" id="UP001198862"/>
    </source>
</evidence>
<name>A0ABS8KQQ3_9HYPH</name>
<evidence type="ECO:0000256" key="2">
    <source>
        <dbReference type="SAM" id="SignalP"/>
    </source>
</evidence>
<dbReference type="Proteomes" id="UP001198862">
    <property type="component" value="Unassembled WGS sequence"/>
</dbReference>
<dbReference type="InterPro" id="IPR050261">
    <property type="entry name" value="FrsA_esterase"/>
</dbReference>
<dbReference type="PANTHER" id="PTHR22946">
    <property type="entry name" value="DIENELACTONE HYDROLASE DOMAIN-CONTAINING PROTEIN-RELATED"/>
    <property type="match status" value="1"/>
</dbReference>
<accession>A0ABS8KQQ3</accession>
<dbReference type="GO" id="GO:0016787">
    <property type="term" value="F:hydrolase activity"/>
    <property type="evidence" value="ECO:0007669"/>
    <property type="project" value="UniProtKB-KW"/>
</dbReference>
<comment type="caution">
    <text evidence="4">The sequence shown here is derived from an EMBL/GenBank/DDBJ whole genome shotgun (WGS) entry which is preliminary data.</text>
</comment>
<dbReference type="EMBL" id="JAJISD010000001">
    <property type="protein sequence ID" value="MCC8428390.1"/>
    <property type="molecule type" value="Genomic_DNA"/>
</dbReference>